<proteinExistence type="predicted"/>
<protein>
    <submittedName>
        <fullName evidence="2">Uncharacterized protein</fullName>
    </submittedName>
</protein>
<keyword evidence="1" id="KW-0812">Transmembrane</keyword>
<name>A0A917R6L2_9ACTN</name>
<keyword evidence="1" id="KW-1133">Transmembrane helix</keyword>
<gene>
    <name evidence="2" type="ORF">GCM10010094_61300</name>
</gene>
<reference evidence="2" key="1">
    <citation type="journal article" date="2014" name="Int. J. Syst. Evol. Microbiol.">
        <title>Complete genome sequence of Corynebacterium casei LMG S-19264T (=DSM 44701T), isolated from a smear-ripened cheese.</title>
        <authorList>
            <consortium name="US DOE Joint Genome Institute (JGI-PGF)"/>
            <person name="Walter F."/>
            <person name="Albersmeier A."/>
            <person name="Kalinowski J."/>
            <person name="Ruckert C."/>
        </authorList>
    </citation>
    <scope>NUCLEOTIDE SEQUENCE</scope>
    <source>
        <strain evidence="2">JCM 3035</strain>
    </source>
</reference>
<dbReference type="Proteomes" id="UP000637788">
    <property type="component" value="Unassembled WGS sequence"/>
</dbReference>
<evidence type="ECO:0000256" key="1">
    <source>
        <dbReference type="SAM" id="Phobius"/>
    </source>
</evidence>
<accession>A0A917R6L2</accession>
<dbReference type="RefSeq" id="WP_189325045.1">
    <property type="nucleotide sequence ID" value="NZ_BMPQ01000019.1"/>
</dbReference>
<dbReference type="AlphaFoldDB" id="A0A917R6L2"/>
<feature type="transmembrane region" description="Helical" evidence="1">
    <location>
        <begin position="54"/>
        <end position="76"/>
    </location>
</feature>
<organism evidence="2 3">
    <name type="scientific">Streptomyces flaveus</name>
    <dbReference type="NCBI Taxonomy" id="66370"/>
    <lineage>
        <taxon>Bacteria</taxon>
        <taxon>Bacillati</taxon>
        <taxon>Actinomycetota</taxon>
        <taxon>Actinomycetes</taxon>
        <taxon>Kitasatosporales</taxon>
        <taxon>Streptomycetaceae</taxon>
        <taxon>Streptomyces</taxon>
        <taxon>Streptomyces aurantiacus group</taxon>
    </lineage>
</organism>
<reference evidence="2" key="2">
    <citation type="submission" date="2020-09" db="EMBL/GenBank/DDBJ databases">
        <authorList>
            <person name="Sun Q."/>
            <person name="Ohkuma M."/>
        </authorList>
    </citation>
    <scope>NUCLEOTIDE SEQUENCE</scope>
    <source>
        <strain evidence="2">JCM 3035</strain>
    </source>
</reference>
<evidence type="ECO:0000313" key="3">
    <source>
        <dbReference type="Proteomes" id="UP000637788"/>
    </source>
</evidence>
<comment type="caution">
    <text evidence="2">The sequence shown here is derived from an EMBL/GenBank/DDBJ whole genome shotgun (WGS) entry which is preliminary data.</text>
</comment>
<evidence type="ECO:0000313" key="2">
    <source>
        <dbReference type="EMBL" id="GGK92147.1"/>
    </source>
</evidence>
<dbReference type="EMBL" id="BMPQ01000019">
    <property type="protein sequence ID" value="GGK92147.1"/>
    <property type="molecule type" value="Genomic_DNA"/>
</dbReference>
<keyword evidence="3" id="KW-1185">Reference proteome</keyword>
<keyword evidence="1" id="KW-0472">Membrane</keyword>
<sequence>MRPDAEPDDRVAALLRDRLRAADEEIETPPGLWERVRSADAPPRRAAIGARLRTGWAIAAAAVLVCAVALGAWWLVRPTADTPPADRGRFDASVTVFNAEGPCRPLRTLECALRLAKDPYAEYAAPGNTAGRVWHGDRLAAACVVTRGTMVTDESGISSTRWYLVRNREGAEGWLPGVRTRNTAELRTCSADEARNSP</sequence>